<organism evidence="1 2">
    <name type="scientific">Frankliniella fusca</name>
    <dbReference type="NCBI Taxonomy" id="407009"/>
    <lineage>
        <taxon>Eukaryota</taxon>
        <taxon>Metazoa</taxon>
        <taxon>Ecdysozoa</taxon>
        <taxon>Arthropoda</taxon>
        <taxon>Hexapoda</taxon>
        <taxon>Insecta</taxon>
        <taxon>Pterygota</taxon>
        <taxon>Neoptera</taxon>
        <taxon>Paraneoptera</taxon>
        <taxon>Thysanoptera</taxon>
        <taxon>Terebrantia</taxon>
        <taxon>Thripoidea</taxon>
        <taxon>Thripidae</taxon>
        <taxon>Frankliniella</taxon>
    </lineage>
</organism>
<keyword evidence="2" id="KW-1185">Reference proteome</keyword>
<protein>
    <submittedName>
        <fullName evidence="1">Chondroitin sulfate proteoglycan 4</fullName>
    </submittedName>
</protein>
<sequence length="107" mass="11899">MCADVSLCTLFRTQSEHSSFLRRRTGVATSSPSERPIICSPAVRFQFAISSLAVRFEIACGPLSVSVSFQFACCMLSVRFWFAKCSLLVRIWVQEGLRVEVERGGGE</sequence>
<comment type="caution">
    <text evidence="1">The sequence shown here is derived from an EMBL/GenBank/DDBJ whole genome shotgun (WGS) entry which is preliminary data.</text>
</comment>
<feature type="non-terminal residue" evidence="1">
    <location>
        <position position="107"/>
    </location>
</feature>
<name>A0AAE1LG60_9NEOP</name>
<dbReference type="Proteomes" id="UP001219518">
    <property type="component" value="Unassembled WGS sequence"/>
</dbReference>
<dbReference type="AlphaFoldDB" id="A0AAE1LG60"/>
<dbReference type="EMBL" id="JAHWGI010000946">
    <property type="protein sequence ID" value="KAK3918498.1"/>
    <property type="molecule type" value="Genomic_DNA"/>
</dbReference>
<evidence type="ECO:0000313" key="2">
    <source>
        <dbReference type="Proteomes" id="UP001219518"/>
    </source>
</evidence>
<proteinExistence type="predicted"/>
<evidence type="ECO:0000313" key="1">
    <source>
        <dbReference type="EMBL" id="KAK3918498.1"/>
    </source>
</evidence>
<reference evidence="1" key="2">
    <citation type="journal article" date="2023" name="BMC Genomics">
        <title>Pest status, molecular evolution, and epigenetic factors derived from the genome assembly of Frankliniella fusca, a thysanopteran phytovirus vector.</title>
        <authorList>
            <person name="Catto M.A."/>
            <person name="Labadie P.E."/>
            <person name="Jacobson A.L."/>
            <person name="Kennedy G.G."/>
            <person name="Srinivasan R."/>
            <person name="Hunt B.G."/>
        </authorList>
    </citation>
    <scope>NUCLEOTIDE SEQUENCE</scope>
    <source>
        <strain evidence="1">PL_HMW_Pooled</strain>
    </source>
</reference>
<accession>A0AAE1LG60</accession>
<reference evidence="1" key="1">
    <citation type="submission" date="2021-07" db="EMBL/GenBank/DDBJ databases">
        <authorList>
            <person name="Catto M.A."/>
            <person name="Jacobson A."/>
            <person name="Kennedy G."/>
            <person name="Labadie P."/>
            <person name="Hunt B.G."/>
            <person name="Srinivasan R."/>
        </authorList>
    </citation>
    <scope>NUCLEOTIDE SEQUENCE</scope>
    <source>
        <strain evidence="1">PL_HMW_Pooled</strain>
        <tissue evidence="1">Head</tissue>
    </source>
</reference>
<gene>
    <name evidence="1" type="ORF">KUF71_026356</name>
</gene>